<dbReference type="FunFam" id="1.10.357.20:FF:000001">
    <property type="entry name" value="Solute carrier family 41 member 2"/>
    <property type="match status" value="1"/>
</dbReference>
<accession>A0AA35QVR0</accession>
<evidence type="ECO:0000256" key="10">
    <source>
        <dbReference type="SAM" id="Phobius"/>
    </source>
</evidence>
<feature type="compositionally biased region" description="Basic residues" evidence="9">
    <location>
        <begin position="18"/>
        <end position="28"/>
    </location>
</feature>
<keyword evidence="7" id="KW-0406">Ion transport</keyword>
<dbReference type="EMBL" id="CASHTH010000206">
    <property type="protein sequence ID" value="CAI7993975.1"/>
    <property type="molecule type" value="Genomic_DNA"/>
</dbReference>
<keyword evidence="13" id="KW-1185">Reference proteome</keyword>
<evidence type="ECO:0000256" key="6">
    <source>
        <dbReference type="ARBA" id="ARBA00022989"/>
    </source>
</evidence>
<feature type="compositionally biased region" description="Basic and acidic residues" evidence="9">
    <location>
        <begin position="101"/>
        <end position="123"/>
    </location>
</feature>
<feature type="transmembrane region" description="Helical" evidence="10">
    <location>
        <begin position="401"/>
        <end position="418"/>
    </location>
</feature>
<sequence>MPAVLSHKEDRDALQLRSKARKRTKRKPQAADRRIMDSSEGEGGGGGSGVFTTSRDLSFRNGQWQKRDVMEMAVIVTEPRATEKQQDRDDGDSGISETTAVEERLLPTRESEARERAPEYGHTPNKETVLETLIQVFIPFMIAGFGMMAAGLLLDKVQHWDVYVNINEIFILVPALLGLKGNLEMTLASRLSTAANIGQLSTWGKVWRGAWGNLSLIQGQALVVAALATGVSVIFGRDLHVAHTLLLGASSMSTAAIASFLLGGVMIGVIVVSHIARINPDNVATPIAASLGDLVTLGLLSLIANWLYDLSGPESEGVAQGGSGNGTGIVQMATPEATVTASSLILVLLLVLIPLWLYLAHRNSTTRSVLFYGWIPVIAAMCISSGGGLVLSQAVSRWRGIAIYSPIINGVGGNLVAVQASRISTSLHSAGIPGSRSSDLSSTYSGPLSSFFSASQHATTAKLLVLLVIPGSAIFLVVIHILNAGHTTLSPMFFFGYLLCAVFQAVIYWQWLTGWFTRSGAADSIQTTSPFRS</sequence>
<evidence type="ECO:0000256" key="4">
    <source>
        <dbReference type="ARBA" id="ARBA00022692"/>
    </source>
</evidence>
<feature type="transmembrane region" description="Helical" evidence="10">
    <location>
        <begin position="214"/>
        <end position="235"/>
    </location>
</feature>
<dbReference type="SUPFAM" id="SSF161093">
    <property type="entry name" value="MgtE membrane domain-like"/>
    <property type="match status" value="2"/>
</dbReference>
<evidence type="ECO:0000256" key="8">
    <source>
        <dbReference type="ARBA" id="ARBA00023136"/>
    </source>
</evidence>
<dbReference type="Gene3D" id="1.10.357.20">
    <property type="entry name" value="SLC41 divalent cation transporters, integral membrane domain"/>
    <property type="match status" value="2"/>
</dbReference>
<keyword evidence="6 10" id="KW-1133">Transmembrane helix</keyword>
<feature type="region of interest" description="Disordered" evidence="9">
    <location>
        <begin position="1"/>
        <end position="54"/>
    </location>
</feature>
<evidence type="ECO:0000313" key="12">
    <source>
        <dbReference type="EMBL" id="CAI7993975.1"/>
    </source>
</evidence>
<dbReference type="PANTHER" id="PTHR16228">
    <property type="entry name" value="DIVALENT CATION TRANSPORTER SOLUTE CARRIER FAMILY 41"/>
    <property type="match status" value="1"/>
</dbReference>
<protein>
    <submittedName>
        <fullName evidence="12">Solute carrier family 41 member 1</fullName>
    </submittedName>
</protein>
<keyword evidence="4 10" id="KW-0812">Transmembrane</keyword>
<organism evidence="12 13">
    <name type="scientific">Geodia barretti</name>
    <name type="common">Barrett's horny sponge</name>
    <dbReference type="NCBI Taxonomy" id="519541"/>
    <lineage>
        <taxon>Eukaryota</taxon>
        <taxon>Metazoa</taxon>
        <taxon>Porifera</taxon>
        <taxon>Demospongiae</taxon>
        <taxon>Heteroscleromorpha</taxon>
        <taxon>Tetractinellida</taxon>
        <taxon>Astrophorina</taxon>
        <taxon>Geodiidae</taxon>
        <taxon>Geodia</taxon>
    </lineage>
</organism>
<proteinExistence type="inferred from homology"/>
<keyword evidence="5" id="KW-0460">Magnesium</keyword>
<evidence type="ECO:0000256" key="3">
    <source>
        <dbReference type="ARBA" id="ARBA00022448"/>
    </source>
</evidence>
<dbReference type="GO" id="GO:0008324">
    <property type="term" value="F:monoatomic cation transmembrane transporter activity"/>
    <property type="evidence" value="ECO:0007669"/>
    <property type="project" value="InterPro"/>
</dbReference>
<evidence type="ECO:0000256" key="2">
    <source>
        <dbReference type="ARBA" id="ARBA00009749"/>
    </source>
</evidence>
<evidence type="ECO:0000259" key="11">
    <source>
        <dbReference type="Pfam" id="PF01769"/>
    </source>
</evidence>
<comment type="similarity">
    <text evidence="2">Belongs to the SLC41A transporter family.</text>
</comment>
<dbReference type="AlphaFoldDB" id="A0AA35QVR0"/>
<dbReference type="Pfam" id="PF01769">
    <property type="entry name" value="MgtE"/>
    <property type="match status" value="2"/>
</dbReference>
<comment type="subcellular location">
    <subcellularLocation>
        <location evidence="1">Membrane</location>
        <topology evidence="1">Multi-pass membrane protein</topology>
    </subcellularLocation>
</comment>
<reference evidence="12" key="1">
    <citation type="submission" date="2023-03" db="EMBL/GenBank/DDBJ databases">
        <authorList>
            <person name="Steffen K."/>
            <person name="Cardenas P."/>
        </authorList>
    </citation>
    <scope>NUCLEOTIDE SEQUENCE</scope>
</reference>
<dbReference type="InterPro" id="IPR036739">
    <property type="entry name" value="SLC41_membr_dom_sf"/>
</dbReference>
<evidence type="ECO:0000313" key="13">
    <source>
        <dbReference type="Proteomes" id="UP001174909"/>
    </source>
</evidence>
<dbReference type="PANTHER" id="PTHR16228:SF7">
    <property type="entry name" value="SLC41A_MGTE INTEGRAL MEMBRANE DOMAIN-CONTAINING PROTEIN"/>
    <property type="match status" value="1"/>
</dbReference>
<feature type="transmembrane region" description="Helical" evidence="10">
    <location>
        <begin position="339"/>
        <end position="359"/>
    </location>
</feature>
<dbReference type="GO" id="GO:0005886">
    <property type="term" value="C:plasma membrane"/>
    <property type="evidence" value="ECO:0007669"/>
    <property type="project" value="TreeGrafter"/>
</dbReference>
<evidence type="ECO:0000256" key="5">
    <source>
        <dbReference type="ARBA" id="ARBA00022842"/>
    </source>
</evidence>
<feature type="transmembrane region" description="Helical" evidence="10">
    <location>
        <begin position="287"/>
        <end position="308"/>
    </location>
</feature>
<feature type="domain" description="SLC41A/MgtE integral membrane" evidence="11">
    <location>
        <begin position="173"/>
        <end position="302"/>
    </location>
</feature>
<evidence type="ECO:0000256" key="7">
    <source>
        <dbReference type="ARBA" id="ARBA00023065"/>
    </source>
</evidence>
<evidence type="ECO:0000256" key="1">
    <source>
        <dbReference type="ARBA" id="ARBA00004141"/>
    </source>
</evidence>
<feature type="transmembrane region" description="Helical" evidence="10">
    <location>
        <begin position="255"/>
        <end position="275"/>
    </location>
</feature>
<feature type="transmembrane region" description="Helical" evidence="10">
    <location>
        <begin position="488"/>
        <end position="509"/>
    </location>
</feature>
<keyword evidence="3" id="KW-0813">Transport</keyword>
<name>A0AA35QVR0_GEOBA</name>
<feature type="region of interest" description="Disordered" evidence="9">
    <location>
        <begin position="78"/>
        <end position="123"/>
    </location>
</feature>
<dbReference type="InterPro" id="IPR045349">
    <property type="entry name" value="SLC41A1-3"/>
</dbReference>
<feature type="transmembrane region" description="Helical" evidence="10">
    <location>
        <begin position="463"/>
        <end position="482"/>
    </location>
</feature>
<comment type="caution">
    <text evidence="12">The sequence shown here is derived from an EMBL/GenBank/DDBJ whole genome shotgun (WGS) entry which is preliminary data.</text>
</comment>
<feature type="transmembrane region" description="Helical" evidence="10">
    <location>
        <begin position="133"/>
        <end position="154"/>
    </location>
</feature>
<feature type="domain" description="SLC41A/MgtE integral membrane" evidence="11">
    <location>
        <begin position="406"/>
        <end position="512"/>
    </location>
</feature>
<gene>
    <name evidence="12" type="ORF">GBAR_LOCUS1359</name>
</gene>
<dbReference type="InterPro" id="IPR006667">
    <property type="entry name" value="SLC41_membr_dom"/>
</dbReference>
<dbReference type="Proteomes" id="UP001174909">
    <property type="component" value="Unassembled WGS sequence"/>
</dbReference>
<keyword evidence="8 10" id="KW-0472">Membrane</keyword>
<evidence type="ECO:0000256" key="9">
    <source>
        <dbReference type="SAM" id="MobiDB-lite"/>
    </source>
</evidence>
<feature type="compositionally biased region" description="Basic and acidic residues" evidence="9">
    <location>
        <begin position="1"/>
        <end position="14"/>
    </location>
</feature>
<feature type="transmembrane region" description="Helical" evidence="10">
    <location>
        <begin position="371"/>
        <end position="395"/>
    </location>
</feature>